<dbReference type="EMBL" id="NOXU01000031">
    <property type="protein sequence ID" value="OYQ32404.1"/>
    <property type="molecule type" value="Genomic_DNA"/>
</dbReference>
<keyword evidence="2 7" id="KW-0963">Cytoplasm</keyword>
<sequence length="163" mass="17715">MGLFLSTYVNKVDKKGRVSIPAPFRSTLSAGLEAGAPTEMVVFPSLKALALDAAPLSYLEKLSEALDNPNMPDDERELIETTVYGQSAQLTLDPEGRVVLPDHLMNFAGITENVTFIGRRNTFQLWDPVAFAAHEQAVREQARTNNISLSTVLAKAKGLAKGE</sequence>
<evidence type="ECO:0000256" key="6">
    <source>
        <dbReference type="ARBA" id="ARBA00023163"/>
    </source>
</evidence>
<comment type="subcellular location">
    <subcellularLocation>
        <location evidence="7">Cytoplasm</location>
        <location evidence="7">Nucleoid</location>
    </subcellularLocation>
</comment>
<dbReference type="SUPFAM" id="SSF89447">
    <property type="entry name" value="AbrB/MazE/MraZ-like"/>
    <property type="match status" value="1"/>
</dbReference>
<feature type="domain" description="SpoVT-AbrB" evidence="8">
    <location>
        <begin position="7"/>
        <end position="56"/>
    </location>
</feature>
<dbReference type="CDD" id="cd16320">
    <property type="entry name" value="MraZ_N"/>
    <property type="match status" value="1"/>
</dbReference>
<dbReference type="InterPro" id="IPR007159">
    <property type="entry name" value="SpoVT-AbrB_dom"/>
</dbReference>
<dbReference type="PROSITE" id="PS51740">
    <property type="entry name" value="SPOVT_ABRB"/>
    <property type="match status" value="2"/>
</dbReference>
<dbReference type="Proteomes" id="UP000216998">
    <property type="component" value="Unassembled WGS sequence"/>
</dbReference>
<comment type="similarity">
    <text evidence="7">Belongs to the MraZ family.</text>
</comment>
<evidence type="ECO:0000256" key="5">
    <source>
        <dbReference type="ARBA" id="ARBA00023125"/>
    </source>
</evidence>
<feature type="domain" description="SpoVT-AbrB" evidence="8">
    <location>
        <begin position="87"/>
        <end position="130"/>
    </location>
</feature>
<dbReference type="HAMAP" id="MF_01008">
    <property type="entry name" value="MraZ"/>
    <property type="match status" value="1"/>
</dbReference>
<dbReference type="RefSeq" id="WP_094457440.1">
    <property type="nucleotide sequence ID" value="NZ_NOXU01000031.1"/>
</dbReference>
<dbReference type="GO" id="GO:0005737">
    <property type="term" value="C:cytoplasm"/>
    <property type="evidence" value="ECO:0007669"/>
    <property type="project" value="UniProtKB-UniRule"/>
</dbReference>
<evidence type="ECO:0000256" key="7">
    <source>
        <dbReference type="HAMAP-Rule" id="MF_01008"/>
    </source>
</evidence>
<dbReference type="Pfam" id="PF02381">
    <property type="entry name" value="MraZ"/>
    <property type="match status" value="1"/>
</dbReference>
<dbReference type="PANTHER" id="PTHR34701">
    <property type="entry name" value="TRANSCRIPTIONAL REGULATOR MRAZ"/>
    <property type="match status" value="1"/>
</dbReference>
<dbReference type="InterPro" id="IPR035644">
    <property type="entry name" value="MraZ_C"/>
</dbReference>
<dbReference type="OrthoDB" id="9807753at2"/>
<keyword evidence="5 7" id="KW-0238">DNA-binding</keyword>
<evidence type="ECO:0000313" key="10">
    <source>
        <dbReference type="Proteomes" id="UP000216998"/>
    </source>
</evidence>
<dbReference type="GO" id="GO:2000143">
    <property type="term" value="P:negative regulation of DNA-templated transcription initiation"/>
    <property type="evidence" value="ECO:0007669"/>
    <property type="project" value="TreeGrafter"/>
</dbReference>
<keyword evidence="6 7" id="KW-0804">Transcription</keyword>
<dbReference type="InterPro" id="IPR020603">
    <property type="entry name" value="MraZ_dom"/>
</dbReference>
<dbReference type="AlphaFoldDB" id="A0A255YUP4"/>
<evidence type="ECO:0000256" key="4">
    <source>
        <dbReference type="ARBA" id="ARBA00023015"/>
    </source>
</evidence>
<protein>
    <recommendedName>
        <fullName evidence="1 7">Transcriptional regulator MraZ</fullName>
    </recommendedName>
</protein>
<dbReference type="InterPro" id="IPR003444">
    <property type="entry name" value="MraZ"/>
</dbReference>
<dbReference type="InterPro" id="IPR035642">
    <property type="entry name" value="MraZ_N"/>
</dbReference>
<gene>
    <name evidence="7" type="primary">mraZ</name>
    <name evidence="9" type="ORF">CHU95_16510</name>
</gene>
<dbReference type="GO" id="GO:0003700">
    <property type="term" value="F:DNA-binding transcription factor activity"/>
    <property type="evidence" value="ECO:0007669"/>
    <property type="project" value="UniProtKB-UniRule"/>
</dbReference>
<comment type="subunit">
    <text evidence="7">Forms oligomers.</text>
</comment>
<keyword evidence="10" id="KW-1185">Reference proteome</keyword>
<dbReference type="InterPro" id="IPR038619">
    <property type="entry name" value="MraZ_sf"/>
</dbReference>
<proteinExistence type="inferred from homology"/>
<evidence type="ECO:0000256" key="1">
    <source>
        <dbReference type="ARBA" id="ARBA00013860"/>
    </source>
</evidence>
<organism evidence="9 10">
    <name type="scientific">Niveispirillum lacus</name>
    <dbReference type="NCBI Taxonomy" id="1981099"/>
    <lineage>
        <taxon>Bacteria</taxon>
        <taxon>Pseudomonadati</taxon>
        <taxon>Pseudomonadota</taxon>
        <taxon>Alphaproteobacteria</taxon>
        <taxon>Rhodospirillales</taxon>
        <taxon>Azospirillaceae</taxon>
        <taxon>Niveispirillum</taxon>
    </lineage>
</organism>
<evidence type="ECO:0000256" key="3">
    <source>
        <dbReference type="ARBA" id="ARBA00022737"/>
    </source>
</evidence>
<dbReference type="Gene3D" id="3.40.1550.20">
    <property type="entry name" value="Transcriptional regulator MraZ domain"/>
    <property type="match status" value="1"/>
</dbReference>
<dbReference type="GO" id="GO:0009295">
    <property type="term" value="C:nucleoid"/>
    <property type="evidence" value="ECO:0007669"/>
    <property type="project" value="UniProtKB-SubCell"/>
</dbReference>
<name>A0A255YUP4_9PROT</name>
<dbReference type="GO" id="GO:0000976">
    <property type="term" value="F:transcription cis-regulatory region binding"/>
    <property type="evidence" value="ECO:0007669"/>
    <property type="project" value="TreeGrafter"/>
</dbReference>
<dbReference type="InterPro" id="IPR037914">
    <property type="entry name" value="SpoVT-AbrB_sf"/>
</dbReference>
<keyword evidence="3" id="KW-0677">Repeat</keyword>
<evidence type="ECO:0000259" key="8">
    <source>
        <dbReference type="PROSITE" id="PS51740"/>
    </source>
</evidence>
<reference evidence="9 10" key="1">
    <citation type="submission" date="2017-07" db="EMBL/GenBank/DDBJ databases">
        <title>Niveispirillum cyanobacteriorum sp. nov., isolated from cyanobacterial aggregates in a eutrophic lake.</title>
        <authorList>
            <person name="Cai H."/>
        </authorList>
    </citation>
    <scope>NUCLEOTIDE SEQUENCE [LARGE SCALE GENOMIC DNA]</scope>
    <source>
        <strain evidence="10">TH1-14</strain>
    </source>
</reference>
<accession>A0A255YUP4</accession>
<comment type="caution">
    <text evidence="9">The sequence shown here is derived from an EMBL/GenBank/DDBJ whole genome shotgun (WGS) entry which is preliminary data.</text>
</comment>
<dbReference type="CDD" id="cd16321">
    <property type="entry name" value="MraZ_C"/>
    <property type="match status" value="1"/>
</dbReference>
<dbReference type="PANTHER" id="PTHR34701:SF1">
    <property type="entry name" value="TRANSCRIPTIONAL REGULATOR MRAZ"/>
    <property type="match status" value="1"/>
</dbReference>
<evidence type="ECO:0000256" key="2">
    <source>
        <dbReference type="ARBA" id="ARBA00022490"/>
    </source>
</evidence>
<evidence type="ECO:0000313" key="9">
    <source>
        <dbReference type="EMBL" id="OYQ32404.1"/>
    </source>
</evidence>
<keyword evidence="4 7" id="KW-0805">Transcription regulation</keyword>